<dbReference type="AlphaFoldDB" id="A0A9P5L9C3"/>
<dbReference type="SUPFAM" id="SSF48452">
    <property type="entry name" value="TPR-like"/>
    <property type="match status" value="1"/>
</dbReference>
<dbReference type="Pfam" id="PF05002">
    <property type="entry name" value="SGS"/>
    <property type="match status" value="1"/>
</dbReference>
<evidence type="ECO:0000313" key="13">
    <source>
        <dbReference type="EMBL" id="KAF7532150.1"/>
    </source>
</evidence>
<dbReference type="GO" id="GO:0005811">
    <property type="term" value="C:lipid droplet"/>
    <property type="evidence" value="ECO:0007669"/>
    <property type="project" value="InterPro"/>
</dbReference>
<keyword evidence="5" id="KW-0752">Steroid biosynthesis</keyword>
<dbReference type="SUPFAM" id="SSF48239">
    <property type="entry name" value="Terpenoid cyclases/Protein prenyltransferases"/>
    <property type="match status" value="2"/>
</dbReference>
<protein>
    <recommendedName>
        <fullName evidence="8">lanosterol synthase</fullName>
        <ecNumber evidence="8">5.4.99.7</ecNumber>
    </recommendedName>
</protein>
<dbReference type="PANTHER" id="PTHR11764">
    <property type="entry name" value="TERPENE CYCLASE/MUTASE FAMILY MEMBER"/>
    <property type="match status" value="1"/>
</dbReference>
<keyword evidence="9" id="KW-0802">TPR repeat</keyword>
<dbReference type="SFLD" id="SFLDG01016">
    <property type="entry name" value="Prenyltransferase_Like_2"/>
    <property type="match status" value="1"/>
</dbReference>
<dbReference type="Pfam" id="PF13249">
    <property type="entry name" value="SQHop_cyclase_N"/>
    <property type="match status" value="1"/>
</dbReference>
<dbReference type="GO" id="GO:0016104">
    <property type="term" value="P:triterpenoid biosynthetic process"/>
    <property type="evidence" value="ECO:0007669"/>
    <property type="project" value="InterPro"/>
</dbReference>
<dbReference type="InterPro" id="IPR008978">
    <property type="entry name" value="HSP20-like_chaperone"/>
</dbReference>
<feature type="domain" description="SGS" evidence="11">
    <location>
        <begin position="1170"/>
        <end position="1254"/>
    </location>
</feature>
<feature type="domain" description="CS" evidence="12">
    <location>
        <begin position="1009"/>
        <end position="1099"/>
    </location>
</feature>
<feature type="compositionally biased region" description="Polar residues" evidence="10">
    <location>
        <begin position="1220"/>
        <end position="1232"/>
    </location>
</feature>
<dbReference type="Gene3D" id="6.20.120.20">
    <property type="match status" value="1"/>
</dbReference>
<dbReference type="PROSITE" id="PS51048">
    <property type="entry name" value="SGS"/>
    <property type="match status" value="1"/>
</dbReference>
<dbReference type="GO" id="GO:0000250">
    <property type="term" value="F:lanosterol synthase activity"/>
    <property type="evidence" value="ECO:0007669"/>
    <property type="project" value="UniProtKB-EC"/>
</dbReference>
<evidence type="ECO:0000256" key="10">
    <source>
        <dbReference type="SAM" id="MobiDB-lite"/>
    </source>
</evidence>
<feature type="compositionally biased region" description="Low complexity" evidence="10">
    <location>
        <begin position="1131"/>
        <end position="1150"/>
    </location>
</feature>
<dbReference type="InterPro" id="IPR032696">
    <property type="entry name" value="SQ_cyclase_C"/>
</dbReference>
<dbReference type="NCBIfam" id="TIGR01787">
    <property type="entry name" value="squalene_cyclas"/>
    <property type="match status" value="1"/>
</dbReference>
<dbReference type="CDD" id="cd06466">
    <property type="entry name" value="p23_CS_SGT1_like"/>
    <property type="match status" value="1"/>
</dbReference>
<dbReference type="Proteomes" id="UP000722485">
    <property type="component" value="Unassembled WGS sequence"/>
</dbReference>
<dbReference type="EMBL" id="JAANBB010000923">
    <property type="protein sequence ID" value="KAF7532150.1"/>
    <property type="molecule type" value="Genomic_DNA"/>
</dbReference>
<organism evidence="13 14">
    <name type="scientific">Cylindrodendrum hubeiense</name>
    <dbReference type="NCBI Taxonomy" id="595255"/>
    <lineage>
        <taxon>Eukaryota</taxon>
        <taxon>Fungi</taxon>
        <taxon>Dikarya</taxon>
        <taxon>Ascomycota</taxon>
        <taxon>Pezizomycotina</taxon>
        <taxon>Sordariomycetes</taxon>
        <taxon>Hypocreomycetidae</taxon>
        <taxon>Hypocreales</taxon>
        <taxon>Nectriaceae</taxon>
        <taxon>Cylindrodendrum</taxon>
    </lineage>
</organism>
<name>A0A9P5L9C3_9HYPO</name>
<dbReference type="InterPro" id="IPR007699">
    <property type="entry name" value="SGS_dom"/>
</dbReference>
<feature type="region of interest" description="Disordered" evidence="10">
    <location>
        <begin position="1095"/>
        <end position="1196"/>
    </location>
</feature>
<dbReference type="InterPro" id="IPR002365">
    <property type="entry name" value="Terpene_synthase_CS"/>
</dbReference>
<gene>
    <name evidence="13" type="ORF">G7Z17_g13670</name>
</gene>
<dbReference type="InterPro" id="IPR032697">
    <property type="entry name" value="SQ_cyclase_N"/>
</dbReference>
<evidence type="ECO:0000259" key="11">
    <source>
        <dbReference type="PROSITE" id="PS51048"/>
    </source>
</evidence>
<dbReference type="Gene3D" id="1.50.10.20">
    <property type="match status" value="2"/>
</dbReference>
<keyword evidence="7" id="KW-0413">Isomerase</keyword>
<evidence type="ECO:0000259" key="12">
    <source>
        <dbReference type="PROSITE" id="PS51203"/>
    </source>
</evidence>
<proteinExistence type="inferred from homology"/>
<evidence type="ECO:0000256" key="4">
    <source>
        <dbReference type="ARBA" id="ARBA00022737"/>
    </source>
</evidence>
<dbReference type="InterPro" id="IPR018333">
    <property type="entry name" value="Squalene_cyclase"/>
</dbReference>
<dbReference type="InterPro" id="IPR019734">
    <property type="entry name" value="TPR_rpt"/>
</dbReference>
<feature type="compositionally biased region" description="Basic and acidic residues" evidence="10">
    <location>
        <begin position="1100"/>
        <end position="1125"/>
    </location>
</feature>
<dbReference type="Gene3D" id="2.60.40.790">
    <property type="match status" value="1"/>
</dbReference>
<dbReference type="GO" id="GO:0006696">
    <property type="term" value="P:ergosterol biosynthetic process"/>
    <property type="evidence" value="ECO:0007669"/>
    <property type="project" value="TreeGrafter"/>
</dbReference>
<dbReference type="EC" id="5.4.99.7" evidence="8"/>
<dbReference type="InterPro" id="IPR008930">
    <property type="entry name" value="Terpenoid_cyclase/PrenylTrfase"/>
</dbReference>
<dbReference type="Gene3D" id="1.25.40.10">
    <property type="entry name" value="Tetratricopeptide repeat domain"/>
    <property type="match status" value="1"/>
</dbReference>
<feature type="region of interest" description="Disordered" evidence="10">
    <location>
        <begin position="747"/>
        <end position="774"/>
    </location>
</feature>
<keyword evidence="14" id="KW-1185">Reference proteome</keyword>
<dbReference type="PROSITE" id="PS50005">
    <property type="entry name" value="TPR"/>
    <property type="match status" value="1"/>
</dbReference>
<evidence type="ECO:0000256" key="5">
    <source>
        <dbReference type="ARBA" id="ARBA00022955"/>
    </source>
</evidence>
<feature type="compositionally biased region" description="Basic and acidic residues" evidence="10">
    <location>
        <begin position="35"/>
        <end position="45"/>
    </location>
</feature>
<dbReference type="Pfam" id="PF04969">
    <property type="entry name" value="CS"/>
    <property type="match status" value="1"/>
</dbReference>
<dbReference type="CDD" id="cd02892">
    <property type="entry name" value="SQCY_1"/>
    <property type="match status" value="1"/>
</dbReference>
<comment type="caution">
    <text evidence="13">The sequence shown here is derived from an EMBL/GenBank/DDBJ whole genome shotgun (WGS) entry which is preliminary data.</text>
</comment>
<dbReference type="Pfam" id="PF13243">
    <property type="entry name" value="SQHop_cyclase_C"/>
    <property type="match status" value="1"/>
</dbReference>
<evidence type="ECO:0000256" key="3">
    <source>
        <dbReference type="ARBA" id="ARBA00022516"/>
    </source>
</evidence>
<evidence type="ECO:0000256" key="9">
    <source>
        <dbReference type="PROSITE-ProRule" id="PRU00339"/>
    </source>
</evidence>
<accession>A0A9P5L9C3</accession>
<comment type="similarity">
    <text evidence="1">Belongs to the SGT1 family.</text>
</comment>
<dbReference type="InterPro" id="IPR007052">
    <property type="entry name" value="CS_dom"/>
</dbReference>
<evidence type="ECO:0000256" key="1">
    <source>
        <dbReference type="ARBA" id="ARBA00008509"/>
    </source>
</evidence>
<reference evidence="13" key="1">
    <citation type="submission" date="2020-03" db="EMBL/GenBank/DDBJ databases">
        <title>Draft Genome Sequence of Cylindrodendrum hubeiense.</title>
        <authorList>
            <person name="Buettner E."/>
            <person name="Kellner H."/>
        </authorList>
    </citation>
    <scope>NUCLEOTIDE SEQUENCE</scope>
    <source>
        <strain evidence="13">IHI 201604</strain>
    </source>
</reference>
<keyword evidence="4" id="KW-0677">Repeat</keyword>
<comment type="similarity">
    <text evidence="2">Belongs to the terpene cyclase/mutase family.</text>
</comment>
<dbReference type="PROSITE" id="PS01074">
    <property type="entry name" value="TERPENE_SYNTHASES"/>
    <property type="match status" value="1"/>
</dbReference>
<evidence type="ECO:0000256" key="7">
    <source>
        <dbReference type="ARBA" id="ARBA00023235"/>
    </source>
</evidence>
<feature type="region of interest" description="Disordered" evidence="10">
    <location>
        <begin position="1220"/>
        <end position="1254"/>
    </location>
</feature>
<dbReference type="PROSITE" id="PS51203">
    <property type="entry name" value="CS"/>
    <property type="match status" value="1"/>
</dbReference>
<dbReference type="InterPro" id="IPR011990">
    <property type="entry name" value="TPR-like_helical_dom_sf"/>
</dbReference>
<evidence type="ECO:0000313" key="14">
    <source>
        <dbReference type="Proteomes" id="UP000722485"/>
    </source>
</evidence>
<keyword evidence="3" id="KW-0444">Lipid biosynthesis</keyword>
<sequence length="1254" mass="140889">MASATGRDVSTATSRKRGIDSNGSSSQGQPFPKQPRIESKTDHTRWRLKDDDSRHTWHYLSDDKAAEEWPQSYADKYFLNLPLDLPVLSNPESPLDAANNGLEFFEKLQLPSGHWGCEYGGPMFLLPGIVITWYITKTPISSAYATEIKNYLAARAHPEDGGWGLHIEGESTVFGTTLNYIVLRLVGVDPEDPLMVKARGTLHKLGGALYSPHWAKFWMAVLGVVDWDIVNPVPPEIWLLPDWLPISPWRWWIHIRMVFLPMGYIYSKKWVCEETDIIRGLKQELFPQPHSEINWASHRNSITAVDNYHPKTWLLNTANWFLVNVYNPYLRTDAIKNKAEAWVSELIDMEDANTGYANLAPVNAPMNTLVCYVRDGPDAFSVKRHIERLEEYVWVKDEGMLVNGTNGVQCWDTAFLIQAVFEAGLQDDKKWHPMLMKSLHYLERQQIRENCVEQEKCYRQPRKGGWPFSNKDQGYGVSDCISEALKAIILLQKKGGFPEVLDDQRIFDAVDTLILYQNDNGGISSYEQRRGGEYLEMLNAAEVFGRIMIEYDYPECTTACVTALSLFNKYWPDYRTDDVKLLIKRATAWIKTNQAPDGSWYGSWGICFTYATMFALESMTSIGETYSTSQVSRRGCDFLLSKQRADGGWSESYKACETMEYHEHPSGSLVVQTAWALIGLMEAEYNNVEPLRQGIQFIMDRQQPNGEWLQEAIEGVFNKSCMISYPNYKFTFTIKALAGAPGFRQLSSPTTASRTNHNHQQPNKANISYNPKAKNSLSPPARAELGLAAAEARKWDEAVTKLSAALKVSPNPGWLVARSKALIGLRRFQEALDDANLAWHTAYDRNKRPLLVEAHYRRAVAYLRLGQYANADACCVYSMRLIKGFPAVEKEDPAKKRTDENGFYTVTLDEVKEEAQNDEINKNKGDMSTALGQSGPAQAKEWRTASTLRMQILFPMEKLPKDDPARKLTIGLKPEQKDLADLGAAKKPEVPKPAAAPAPAPVKPVVPSDAPLRLQEFQSPATMSVSIFSKGVNKEKLQVQYLPFAVVLDSVIYPNGDEKPFRLDLWGEIDIEGSKHTVTPNKVELTLKKKTAGKWPQLKGESKEEPAVADADAAKEQAELEFLKEARKKAMQASEESAKAAAEPAAPPSAVDKGKGPAESTEPPKPTGLSYPTSSKTGAKNWDKFGEDEDDDEGKDVNQFFKKLFKGATPEQQRAMMKSFTESNGTSLSTDWNDVKDRTVETVPPDGVEAKKWD</sequence>
<dbReference type="FunFam" id="1.50.10.20:FF:000003">
    <property type="entry name" value="Terpene cyclase/mutase family member"/>
    <property type="match status" value="1"/>
</dbReference>
<dbReference type="SUPFAM" id="SSF49764">
    <property type="entry name" value="HSP20-like chaperones"/>
    <property type="match status" value="1"/>
</dbReference>
<keyword evidence="6" id="KW-0443">Lipid metabolism</keyword>
<dbReference type="OrthoDB" id="21502at2759"/>
<dbReference type="PANTHER" id="PTHR11764:SF20">
    <property type="entry name" value="LANOSTEROL SYNTHASE"/>
    <property type="match status" value="1"/>
</dbReference>
<evidence type="ECO:0000256" key="6">
    <source>
        <dbReference type="ARBA" id="ARBA00023098"/>
    </source>
</evidence>
<evidence type="ECO:0000256" key="2">
    <source>
        <dbReference type="ARBA" id="ARBA00009755"/>
    </source>
</evidence>
<dbReference type="SMART" id="SM00028">
    <property type="entry name" value="TPR"/>
    <property type="match status" value="2"/>
</dbReference>
<feature type="region of interest" description="Disordered" evidence="10">
    <location>
        <begin position="1"/>
        <end position="45"/>
    </location>
</feature>
<feature type="repeat" description="TPR" evidence="9">
    <location>
        <begin position="779"/>
        <end position="812"/>
    </location>
</feature>
<evidence type="ECO:0000256" key="8">
    <source>
        <dbReference type="ARBA" id="ARBA00029485"/>
    </source>
</evidence>